<keyword evidence="3" id="KW-0812">Transmembrane</keyword>
<evidence type="ECO:0000256" key="6">
    <source>
        <dbReference type="SAM" id="MobiDB-lite"/>
    </source>
</evidence>
<dbReference type="Proteomes" id="UP001590951">
    <property type="component" value="Unassembled WGS sequence"/>
</dbReference>
<keyword evidence="4" id="KW-1133">Transmembrane helix</keyword>
<gene>
    <name evidence="7" type="ORF">ABVK25_012277</name>
</gene>
<keyword evidence="5" id="KW-0472">Membrane</keyword>
<dbReference type="InterPro" id="IPR036259">
    <property type="entry name" value="MFS_trans_sf"/>
</dbReference>
<evidence type="ECO:0000313" key="7">
    <source>
        <dbReference type="EMBL" id="KAL2044643.1"/>
    </source>
</evidence>
<comment type="caution">
    <text evidence="7">The sequence shown here is derived from an EMBL/GenBank/DDBJ whole genome shotgun (WGS) entry which is preliminary data.</text>
</comment>
<feature type="region of interest" description="Disordered" evidence="6">
    <location>
        <begin position="1"/>
        <end position="65"/>
    </location>
</feature>
<reference evidence="7 8" key="1">
    <citation type="submission" date="2024-09" db="EMBL/GenBank/DDBJ databases">
        <title>Rethinking Asexuality: The Enigmatic Case of Functional Sexual Genes in Lepraria (Stereocaulaceae).</title>
        <authorList>
            <person name="Doellman M."/>
            <person name="Sun Y."/>
            <person name="Barcenas-Pena A."/>
            <person name="Lumbsch H.T."/>
            <person name="Grewe F."/>
        </authorList>
    </citation>
    <scope>NUCLEOTIDE SEQUENCE [LARGE SCALE GENOMIC DNA]</scope>
    <source>
        <strain evidence="7 8">Grewe 0041</strain>
    </source>
</reference>
<keyword evidence="8" id="KW-1185">Reference proteome</keyword>
<comment type="subcellular location">
    <subcellularLocation>
        <location evidence="1">Endomembrane system</location>
        <topology evidence="1">Multi-pass membrane protein</topology>
    </subcellularLocation>
</comment>
<accession>A0ABR4AHS6</accession>
<organism evidence="7 8">
    <name type="scientific">Lepraria finkii</name>
    <dbReference type="NCBI Taxonomy" id="1340010"/>
    <lineage>
        <taxon>Eukaryota</taxon>
        <taxon>Fungi</taxon>
        <taxon>Dikarya</taxon>
        <taxon>Ascomycota</taxon>
        <taxon>Pezizomycotina</taxon>
        <taxon>Lecanoromycetes</taxon>
        <taxon>OSLEUM clade</taxon>
        <taxon>Lecanoromycetidae</taxon>
        <taxon>Lecanorales</taxon>
        <taxon>Lecanorineae</taxon>
        <taxon>Stereocaulaceae</taxon>
        <taxon>Lepraria</taxon>
    </lineage>
</organism>
<evidence type="ECO:0000313" key="8">
    <source>
        <dbReference type="Proteomes" id="UP001590951"/>
    </source>
</evidence>
<proteinExistence type="predicted"/>
<evidence type="ECO:0000256" key="2">
    <source>
        <dbReference type="ARBA" id="ARBA00022448"/>
    </source>
</evidence>
<evidence type="ECO:0000256" key="4">
    <source>
        <dbReference type="ARBA" id="ARBA00022989"/>
    </source>
</evidence>
<dbReference type="PANTHER" id="PTHR23501:SF191">
    <property type="entry name" value="VACUOLAR BASIC AMINO ACID TRANSPORTER 4"/>
    <property type="match status" value="1"/>
</dbReference>
<evidence type="ECO:0000256" key="3">
    <source>
        <dbReference type="ARBA" id="ARBA00022692"/>
    </source>
</evidence>
<keyword evidence="2" id="KW-0813">Transport</keyword>
<evidence type="ECO:0000256" key="1">
    <source>
        <dbReference type="ARBA" id="ARBA00004127"/>
    </source>
</evidence>
<name>A0ABR4AHS6_9LECA</name>
<dbReference type="SUPFAM" id="SSF103473">
    <property type="entry name" value="MFS general substrate transporter"/>
    <property type="match status" value="1"/>
</dbReference>
<dbReference type="EMBL" id="JBHFEH010000172">
    <property type="protein sequence ID" value="KAL2044643.1"/>
    <property type="molecule type" value="Genomic_DNA"/>
</dbReference>
<protein>
    <submittedName>
        <fullName evidence="7">Uncharacterized protein</fullName>
    </submittedName>
</protein>
<dbReference type="PANTHER" id="PTHR23501">
    <property type="entry name" value="MAJOR FACILITATOR SUPERFAMILY"/>
    <property type="match status" value="1"/>
</dbReference>
<feature type="compositionally biased region" description="Acidic residues" evidence="6">
    <location>
        <begin position="52"/>
        <end position="64"/>
    </location>
</feature>
<evidence type="ECO:0000256" key="5">
    <source>
        <dbReference type="ARBA" id="ARBA00023136"/>
    </source>
</evidence>
<sequence>MVSPRSPEPDPASPTETSPLLSKSPTTQPTEADEAGIPSIKPTDREQGEGQEGQEEEDEVEQVDEPTTAALLLIMSGPWLGSFLAAIDSTIIATLSAPISTSFHSLSLLSWLASAYFIAQAALQPPLQAGSQISSADAQACSSAMLRSRLGMSFAQRQGK</sequence>
<feature type="compositionally biased region" description="Polar residues" evidence="6">
    <location>
        <begin position="14"/>
        <end position="30"/>
    </location>
</feature>